<evidence type="ECO:0000313" key="8">
    <source>
        <dbReference type="Proteomes" id="UP000192486"/>
    </source>
</evidence>
<dbReference type="PANTHER" id="PTHR43525:SF1">
    <property type="entry name" value="PROTEIN MALY"/>
    <property type="match status" value="1"/>
</dbReference>
<dbReference type="Proteomes" id="UP000192486">
    <property type="component" value="Chromosome"/>
</dbReference>
<dbReference type="NCBIfam" id="TIGR04350">
    <property type="entry name" value="C_S_lyase_PatB"/>
    <property type="match status" value="1"/>
</dbReference>
<dbReference type="EMBL" id="CP015108">
    <property type="protein sequence ID" value="ARF14574.1"/>
    <property type="molecule type" value="Genomic_DNA"/>
</dbReference>
<dbReference type="InterPro" id="IPR015422">
    <property type="entry name" value="PyrdxlP-dep_Trfase_small"/>
</dbReference>
<dbReference type="Gene3D" id="3.90.1150.10">
    <property type="entry name" value="Aspartate Aminotransferase, domain 1"/>
    <property type="match status" value="1"/>
</dbReference>
<feature type="domain" description="Aminotransferase class I/classII large" evidence="6">
    <location>
        <begin position="46"/>
        <end position="387"/>
    </location>
</feature>
<reference evidence="7 8" key="1">
    <citation type="submission" date="2016-04" db="EMBL/GenBank/DDBJ databases">
        <title>Comparative Genomics and Epigenetics of Sporosarcina ureae.</title>
        <authorList>
            <person name="Oliver A.S."/>
            <person name="Cooper K.K."/>
        </authorList>
    </citation>
    <scope>NUCLEOTIDE SEQUENCE [LARGE SCALE GENOMIC DNA]</scope>
    <source>
        <strain evidence="7 8">S204</strain>
    </source>
</reference>
<evidence type="ECO:0000256" key="3">
    <source>
        <dbReference type="ARBA" id="ARBA00022898"/>
    </source>
</evidence>
<dbReference type="RefSeq" id="WP_029054780.1">
    <property type="nucleotide sequence ID" value="NZ_CP015108.1"/>
</dbReference>
<dbReference type="EC" id="4.4.1.13" evidence="2"/>
<keyword evidence="7" id="KW-0032">Aminotransferase</keyword>
<evidence type="ECO:0000259" key="6">
    <source>
        <dbReference type="Pfam" id="PF00155"/>
    </source>
</evidence>
<comment type="similarity">
    <text evidence="5">Belongs to the class-II pyridoxal-phosphate-dependent aminotransferase family. MalY/PatB cystathionine beta-lyase subfamily.</text>
</comment>
<keyword evidence="3" id="KW-0663">Pyridoxal phosphate</keyword>
<dbReference type="SUPFAM" id="SSF53383">
    <property type="entry name" value="PLP-dependent transferases"/>
    <property type="match status" value="1"/>
</dbReference>
<comment type="cofactor">
    <cofactor evidence="1">
        <name>pyridoxal 5'-phosphate</name>
        <dbReference type="ChEBI" id="CHEBI:597326"/>
    </cofactor>
</comment>
<sequence length="394" mass="45036">MNKEEFLERYAIDRKGTNSLKWDKLEERFGDADLLAAWVADMEFKAPEQVIEALKEKVDFGVFGYTYAPESYFEAFINWEREHHGYEVKEEWMRFSTGVVTALYWFVNAFTKPQDAVMILSPVYYPFANAVKDTGRTLISSELINTAGVYTIDFEDFEKQILENDVKLFIHCTPHNPVGRVWTAEEAEKLLSICEKHDVLVVSDEIHHDMTFGDHTHIPSAIVAGGRYSERVITVTSASKTFNLAGLLTSQIIIENEALLEQFDTFVNSVNQTEVNMLGMTAAEAAYNYGADWLEGLREVVKSNERYAVEQFAEHAPKLIVTPLEGTYLLWIDLRAHIQPDSVKEFVQDTCKLAIDYGEWFGENSKGFIRLNLGTEPNYIKQAVDRIIEHLPQS</sequence>
<dbReference type="Gene3D" id="3.40.640.10">
    <property type="entry name" value="Type I PLP-dependent aspartate aminotransferase-like (Major domain)"/>
    <property type="match status" value="1"/>
</dbReference>
<keyword evidence="8" id="KW-1185">Reference proteome</keyword>
<dbReference type="InterPro" id="IPR015424">
    <property type="entry name" value="PyrdxlP-dep_Trfase"/>
</dbReference>
<dbReference type="InterPro" id="IPR027619">
    <property type="entry name" value="C-S_lyase_PatB-like"/>
</dbReference>
<dbReference type="Pfam" id="PF00155">
    <property type="entry name" value="Aminotran_1_2"/>
    <property type="match status" value="1"/>
</dbReference>
<protein>
    <recommendedName>
        <fullName evidence="2">cysteine-S-conjugate beta-lyase</fullName>
        <ecNumber evidence="2">4.4.1.13</ecNumber>
    </recommendedName>
</protein>
<evidence type="ECO:0000256" key="4">
    <source>
        <dbReference type="ARBA" id="ARBA00023239"/>
    </source>
</evidence>
<evidence type="ECO:0000256" key="1">
    <source>
        <dbReference type="ARBA" id="ARBA00001933"/>
    </source>
</evidence>
<accession>A0ABM6JWC9</accession>
<gene>
    <name evidence="7" type="ORF">SporoS204_10700</name>
</gene>
<dbReference type="InterPro" id="IPR051798">
    <property type="entry name" value="Class-II_PLP-Dep_Aminotrans"/>
</dbReference>
<proteinExistence type="inferred from homology"/>
<evidence type="ECO:0000256" key="2">
    <source>
        <dbReference type="ARBA" id="ARBA00012224"/>
    </source>
</evidence>
<keyword evidence="4" id="KW-0456">Lyase</keyword>
<evidence type="ECO:0000313" key="7">
    <source>
        <dbReference type="EMBL" id="ARF14574.1"/>
    </source>
</evidence>
<dbReference type="GO" id="GO:0008483">
    <property type="term" value="F:transaminase activity"/>
    <property type="evidence" value="ECO:0007669"/>
    <property type="project" value="UniProtKB-KW"/>
</dbReference>
<organism evidence="7 8">
    <name type="scientific">Sporosarcina ureae</name>
    <dbReference type="NCBI Taxonomy" id="1571"/>
    <lineage>
        <taxon>Bacteria</taxon>
        <taxon>Bacillati</taxon>
        <taxon>Bacillota</taxon>
        <taxon>Bacilli</taxon>
        <taxon>Bacillales</taxon>
        <taxon>Caryophanaceae</taxon>
        <taxon>Sporosarcina</taxon>
    </lineage>
</organism>
<name>A0ABM6JWC9_SPOUR</name>
<keyword evidence="7" id="KW-0808">Transferase</keyword>
<dbReference type="PANTHER" id="PTHR43525">
    <property type="entry name" value="PROTEIN MALY"/>
    <property type="match status" value="1"/>
</dbReference>
<evidence type="ECO:0000256" key="5">
    <source>
        <dbReference type="ARBA" id="ARBA00037974"/>
    </source>
</evidence>
<dbReference type="InterPro" id="IPR015421">
    <property type="entry name" value="PyrdxlP-dep_Trfase_major"/>
</dbReference>
<dbReference type="CDD" id="cd00609">
    <property type="entry name" value="AAT_like"/>
    <property type="match status" value="1"/>
</dbReference>
<dbReference type="InterPro" id="IPR004839">
    <property type="entry name" value="Aminotransferase_I/II_large"/>
</dbReference>